<keyword evidence="3" id="KW-1185">Reference proteome</keyword>
<dbReference type="InterPro" id="IPR042100">
    <property type="entry name" value="Bug_dom1"/>
</dbReference>
<dbReference type="SUPFAM" id="SSF53850">
    <property type="entry name" value="Periplasmic binding protein-like II"/>
    <property type="match status" value="1"/>
</dbReference>
<reference evidence="2 3" key="1">
    <citation type="submission" date="2016-10" db="EMBL/GenBank/DDBJ databases">
        <authorList>
            <person name="de Groot N.N."/>
        </authorList>
    </citation>
    <scope>NUCLEOTIDE SEQUENCE [LARGE SCALE GENOMIC DNA]</scope>
    <source>
        <strain evidence="2 3">DSM 21771</strain>
    </source>
</reference>
<evidence type="ECO:0000313" key="3">
    <source>
        <dbReference type="Proteomes" id="UP000198853"/>
    </source>
</evidence>
<name>A0A1G8SLR8_9BACI</name>
<proteinExistence type="inferred from homology"/>
<dbReference type="Gene3D" id="3.40.190.150">
    <property type="entry name" value="Bordetella uptake gene, domain 1"/>
    <property type="match status" value="1"/>
</dbReference>
<dbReference type="PROSITE" id="PS51257">
    <property type="entry name" value="PROKAR_LIPOPROTEIN"/>
    <property type="match status" value="1"/>
</dbReference>
<dbReference type="OrthoDB" id="8881899at2"/>
<evidence type="ECO:0000256" key="1">
    <source>
        <dbReference type="ARBA" id="ARBA00006987"/>
    </source>
</evidence>
<organism evidence="2 3">
    <name type="scientific">Natribacillus halophilus</name>
    <dbReference type="NCBI Taxonomy" id="549003"/>
    <lineage>
        <taxon>Bacteria</taxon>
        <taxon>Bacillati</taxon>
        <taxon>Bacillota</taxon>
        <taxon>Bacilli</taxon>
        <taxon>Bacillales</taxon>
        <taxon>Bacillaceae</taxon>
        <taxon>Natribacillus</taxon>
    </lineage>
</organism>
<dbReference type="PANTHER" id="PTHR42928:SF5">
    <property type="entry name" value="BLR1237 PROTEIN"/>
    <property type="match status" value="1"/>
</dbReference>
<dbReference type="Gene3D" id="3.40.190.10">
    <property type="entry name" value="Periplasmic binding protein-like II"/>
    <property type="match status" value="1"/>
</dbReference>
<evidence type="ECO:0000313" key="2">
    <source>
        <dbReference type="EMBL" id="SDJ30192.1"/>
    </source>
</evidence>
<dbReference type="AlphaFoldDB" id="A0A1G8SLR8"/>
<accession>A0A1G8SLR8</accession>
<dbReference type="EMBL" id="FNEN01000031">
    <property type="protein sequence ID" value="SDJ30192.1"/>
    <property type="molecule type" value="Genomic_DNA"/>
</dbReference>
<dbReference type="PIRSF" id="PIRSF017082">
    <property type="entry name" value="YflP"/>
    <property type="match status" value="1"/>
</dbReference>
<dbReference type="InterPro" id="IPR005064">
    <property type="entry name" value="BUG"/>
</dbReference>
<keyword evidence="2" id="KW-0675">Receptor</keyword>
<comment type="similarity">
    <text evidence="1">Belongs to the UPF0065 (bug) family.</text>
</comment>
<dbReference type="Pfam" id="PF03401">
    <property type="entry name" value="TctC"/>
    <property type="match status" value="1"/>
</dbReference>
<sequence>MKLKKSLISLVSGLIVLAGCGDETTDSAEEYPTENIDLLVGAGPGGGTDNFARATEDQLSDKLETNIVIENLEQASGAVANEETANSAPDGHTINYVSSTFIVSNAAGQNDTGLDELTPVARMQSDILSLVVNPDEFDNFEEFREYAEANEVNVGGTHAVSPDEMGFLELQNESDIDNMNYVPYDDTGEVQAAVMGGNLDAYVGVISAVEEYMESGDLEPVLVFSEERLDEMSDIPATVEDYGWDITNGNERGVLVHADTPPEILDELENVLNEIFESDEYKEYEEQNSLHYRDGWMSSEEYEQKLEEDYEMYQELLENQ</sequence>
<dbReference type="CDD" id="cd07012">
    <property type="entry name" value="PBP2_Bug_TTT"/>
    <property type="match status" value="1"/>
</dbReference>
<protein>
    <submittedName>
        <fullName evidence="2">Tripartite-type tricarboxylate transporter, receptor component TctC</fullName>
    </submittedName>
</protein>
<dbReference type="PANTHER" id="PTHR42928">
    <property type="entry name" value="TRICARBOXYLATE-BINDING PROTEIN"/>
    <property type="match status" value="1"/>
</dbReference>
<gene>
    <name evidence="2" type="ORF">SAMN04488123_1319</name>
</gene>
<dbReference type="Proteomes" id="UP000198853">
    <property type="component" value="Unassembled WGS sequence"/>
</dbReference>